<dbReference type="Proteomes" id="UP000617734">
    <property type="component" value="Unassembled WGS sequence"/>
</dbReference>
<dbReference type="GeneID" id="95350829"/>
<dbReference type="AlphaFoldDB" id="A0A919KJN6"/>
<name>A0A919KJN6_9ACTN</name>
<gene>
    <name evidence="4" type="primary">arsI</name>
    <name evidence="4" type="ORF">GCM10018781_02830</name>
</gene>
<feature type="domain" description="STAS" evidence="3">
    <location>
        <begin position="16"/>
        <end position="99"/>
    </location>
</feature>
<reference evidence="4" key="1">
    <citation type="journal article" date="2014" name="Int. J. Syst. Evol. Microbiol.">
        <title>Complete genome sequence of Corynebacterium casei LMG S-19264T (=DSM 44701T), isolated from a smear-ripened cheese.</title>
        <authorList>
            <consortium name="US DOE Joint Genome Institute (JGI-PGF)"/>
            <person name="Walter F."/>
            <person name="Albersmeier A."/>
            <person name="Kalinowski J."/>
            <person name="Ruckert C."/>
        </authorList>
    </citation>
    <scope>NUCLEOTIDE SEQUENCE</scope>
    <source>
        <strain evidence="4">JCM 4646</strain>
    </source>
</reference>
<dbReference type="NCBIfam" id="TIGR00377">
    <property type="entry name" value="ant_ant_sig"/>
    <property type="match status" value="1"/>
</dbReference>
<proteinExistence type="inferred from homology"/>
<sequence>MLHADVEHLDSSSTWVRLRGDLDQDSVPVLERTLRRCLAAGRPRLFVDCAELRFCDSSGLNALLRAHRAAGDLGGAVLLVRPSDGLLTRLHLAGLDQVLTVRHDLPAPLPSGRSADLM</sequence>
<dbReference type="CDD" id="cd07043">
    <property type="entry name" value="STAS_anti-anti-sigma_factors"/>
    <property type="match status" value="1"/>
</dbReference>
<dbReference type="PROSITE" id="PS50801">
    <property type="entry name" value="STAS"/>
    <property type="match status" value="1"/>
</dbReference>
<dbReference type="RefSeq" id="WP_190208860.1">
    <property type="nucleotide sequence ID" value="NZ_BNBO01000001.1"/>
</dbReference>
<comment type="similarity">
    <text evidence="1 2">Belongs to the anti-sigma-factor antagonist family.</text>
</comment>
<comment type="caution">
    <text evidence="4">The sequence shown here is derived from an EMBL/GenBank/DDBJ whole genome shotgun (WGS) entry which is preliminary data.</text>
</comment>
<keyword evidence="5" id="KW-1185">Reference proteome</keyword>
<dbReference type="InterPro" id="IPR036513">
    <property type="entry name" value="STAS_dom_sf"/>
</dbReference>
<evidence type="ECO:0000256" key="2">
    <source>
        <dbReference type="RuleBase" id="RU003749"/>
    </source>
</evidence>
<protein>
    <recommendedName>
        <fullName evidence="2">Anti-sigma factor antagonist</fullName>
    </recommendedName>
</protein>
<dbReference type="SUPFAM" id="SSF52091">
    <property type="entry name" value="SpoIIaa-like"/>
    <property type="match status" value="1"/>
</dbReference>
<dbReference type="Gene3D" id="3.30.750.24">
    <property type="entry name" value="STAS domain"/>
    <property type="match status" value="1"/>
</dbReference>
<evidence type="ECO:0000256" key="1">
    <source>
        <dbReference type="ARBA" id="ARBA00009013"/>
    </source>
</evidence>
<dbReference type="EMBL" id="BNBO01000001">
    <property type="protein sequence ID" value="GHH59512.1"/>
    <property type="molecule type" value="Genomic_DNA"/>
</dbReference>
<reference evidence="4" key="2">
    <citation type="submission" date="2020-09" db="EMBL/GenBank/DDBJ databases">
        <authorList>
            <person name="Sun Q."/>
            <person name="Ohkuma M."/>
        </authorList>
    </citation>
    <scope>NUCLEOTIDE SEQUENCE</scope>
    <source>
        <strain evidence="4">JCM 4646</strain>
    </source>
</reference>
<evidence type="ECO:0000313" key="4">
    <source>
        <dbReference type="EMBL" id="GHH59512.1"/>
    </source>
</evidence>
<evidence type="ECO:0000259" key="3">
    <source>
        <dbReference type="PROSITE" id="PS50801"/>
    </source>
</evidence>
<dbReference type="GO" id="GO:0043856">
    <property type="term" value="F:anti-sigma factor antagonist activity"/>
    <property type="evidence" value="ECO:0007669"/>
    <property type="project" value="InterPro"/>
</dbReference>
<accession>A0A919KJN6</accession>
<dbReference type="InterPro" id="IPR003658">
    <property type="entry name" value="Anti-sigma_ant"/>
</dbReference>
<dbReference type="InterPro" id="IPR002645">
    <property type="entry name" value="STAS_dom"/>
</dbReference>
<organism evidence="4 5">
    <name type="scientific">Kitasatospora indigofera</name>
    <dbReference type="NCBI Taxonomy" id="67307"/>
    <lineage>
        <taxon>Bacteria</taxon>
        <taxon>Bacillati</taxon>
        <taxon>Actinomycetota</taxon>
        <taxon>Actinomycetes</taxon>
        <taxon>Kitasatosporales</taxon>
        <taxon>Streptomycetaceae</taxon>
        <taxon>Kitasatospora</taxon>
    </lineage>
</organism>
<dbReference type="PANTHER" id="PTHR33495">
    <property type="entry name" value="ANTI-SIGMA FACTOR ANTAGONIST TM_1081-RELATED-RELATED"/>
    <property type="match status" value="1"/>
</dbReference>
<dbReference type="InterPro" id="IPR058548">
    <property type="entry name" value="MlaB-like_STAS"/>
</dbReference>
<dbReference type="PANTHER" id="PTHR33495:SF2">
    <property type="entry name" value="ANTI-SIGMA FACTOR ANTAGONIST TM_1081-RELATED"/>
    <property type="match status" value="1"/>
</dbReference>
<evidence type="ECO:0000313" key="5">
    <source>
        <dbReference type="Proteomes" id="UP000617734"/>
    </source>
</evidence>
<dbReference type="Pfam" id="PF13466">
    <property type="entry name" value="STAS_2"/>
    <property type="match status" value="1"/>
</dbReference>